<dbReference type="OrthoDB" id="5325276at2759"/>
<feature type="compositionally biased region" description="Basic and acidic residues" evidence="1">
    <location>
        <begin position="290"/>
        <end position="300"/>
    </location>
</feature>
<evidence type="ECO:0000313" key="2">
    <source>
        <dbReference type="EMBL" id="OQO05683.1"/>
    </source>
</evidence>
<proteinExistence type="predicted"/>
<dbReference type="Proteomes" id="UP000192596">
    <property type="component" value="Unassembled WGS sequence"/>
</dbReference>
<feature type="compositionally biased region" description="Gly residues" evidence="1">
    <location>
        <begin position="203"/>
        <end position="212"/>
    </location>
</feature>
<dbReference type="PANTHER" id="PTHR38703">
    <property type="entry name" value="CHROMOSOME 8, WHOLE GENOME SHOTGUN SEQUENCE"/>
    <property type="match status" value="1"/>
</dbReference>
<accession>A0A1V8T2N9</accession>
<reference evidence="3" key="1">
    <citation type="submission" date="2017-03" db="EMBL/GenBank/DDBJ databases">
        <title>Genomes of endolithic fungi from Antarctica.</title>
        <authorList>
            <person name="Coleine C."/>
            <person name="Masonjones S."/>
            <person name="Stajich J.E."/>
        </authorList>
    </citation>
    <scope>NUCLEOTIDE SEQUENCE [LARGE SCALE GENOMIC DNA]</scope>
    <source>
        <strain evidence="3">CCFEE 5527</strain>
    </source>
</reference>
<feature type="compositionally biased region" description="Polar residues" evidence="1">
    <location>
        <begin position="131"/>
        <end position="148"/>
    </location>
</feature>
<feature type="compositionally biased region" description="Basic residues" evidence="1">
    <location>
        <begin position="7"/>
        <end position="16"/>
    </location>
</feature>
<dbReference type="AlphaFoldDB" id="A0A1V8T2N9"/>
<feature type="compositionally biased region" description="Basic and acidic residues" evidence="1">
    <location>
        <begin position="154"/>
        <end position="169"/>
    </location>
</feature>
<evidence type="ECO:0000256" key="1">
    <source>
        <dbReference type="SAM" id="MobiDB-lite"/>
    </source>
</evidence>
<dbReference type="PANTHER" id="PTHR38703:SF1">
    <property type="entry name" value="ALLERGEN"/>
    <property type="match status" value="1"/>
</dbReference>
<feature type="compositionally biased region" description="Polar residues" evidence="1">
    <location>
        <begin position="254"/>
        <end position="263"/>
    </location>
</feature>
<sequence length="555" mass="61066">MSSGKGPKARLSKFFRRSGDKTDLEISESPPSSPVSPNAAQHKGHLRNVSSKASLRDIVSGKRRSRLVTSDGQSNEPTYGAQVAAAKGMGVDDRLPQVPRQSDLSEDFRNLNFESATNEGHYGERVADRNISGSKGTYGNDQLSSSPPLHSRRARDNLRDASLDQERSVGSKPVLPQLNPYLGSVDDWKLNERTPSTENAHTQGGGQNGTVDGGRRSSMGTPVGRVKSAQESLKATTRKPVNGSLDNRALGEYTPTSPTSPVSRESMDSQKRGVRRSSLHKPLPSIPAEKSLESERTLGEVHSDIGKERGYLVKDAPAPVPLDRIVDLSNTEDTTLHERWAPAVTHETVHRQFEEVRQESITREIHQDHIFHRVLPIVDIEVKPSRHFIPVEGGYAEIAAEELPGRTGDKAQWMIAELASKHLPASQPTSGRRQFTARKFDGGEGDLKEYTAPEGHPVTEQHWVHPPREEDGGRLTGQTYPFYFDEDDPNLNGLRATLPEGRVVGTSELLARQMRATIGGIGNTEAAPPVPMHREMPLRSGKNSLRYDTMSPRFI</sequence>
<name>A0A1V8T2N9_9PEZI</name>
<dbReference type="InParanoid" id="A0A1V8T2N9"/>
<gene>
    <name evidence="2" type="ORF">B0A48_09776</name>
</gene>
<dbReference type="EMBL" id="NAJO01000018">
    <property type="protein sequence ID" value="OQO05683.1"/>
    <property type="molecule type" value="Genomic_DNA"/>
</dbReference>
<keyword evidence="3" id="KW-1185">Reference proteome</keyword>
<protein>
    <submittedName>
        <fullName evidence="2">Uncharacterized protein</fullName>
    </submittedName>
</protein>
<feature type="region of interest" description="Disordered" evidence="1">
    <location>
        <begin position="522"/>
        <end position="547"/>
    </location>
</feature>
<feature type="compositionally biased region" description="Polar residues" evidence="1">
    <location>
        <begin position="67"/>
        <end position="77"/>
    </location>
</feature>
<organism evidence="2 3">
    <name type="scientific">Cryoendolithus antarcticus</name>
    <dbReference type="NCBI Taxonomy" id="1507870"/>
    <lineage>
        <taxon>Eukaryota</taxon>
        <taxon>Fungi</taxon>
        <taxon>Dikarya</taxon>
        <taxon>Ascomycota</taxon>
        <taxon>Pezizomycotina</taxon>
        <taxon>Dothideomycetes</taxon>
        <taxon>Dothideomycetidae</taxon>
        <taxon>Cladosporiales</taxon>
        <taxon>Cladosporiaceae</taxon>
        <taxon>Cryoendolithus</taxon>
    </lineage>
</organism>
<feature type="region of interest" description="Disordered" evidence="1">
    <location>
        <begin position="1"/>
        <end position="300"/>
    </location>
</feature>
<comment type="caution">
    <text evidence="2">The sequence shown here is derived from an EMBL/GenBank/DDBJ whole genome shotgun (WGS) entry which is preliminary data.</text>
</comment>
<evidence type="ECO:0000313" key="3">
    <source>
        <dbReference type="Proteomes" id="UP000192596"/>
    </source>
</evidence>